<feature type="region of interest" description="Disordered" evidence="1">
    <location>
        <begin position="279"/>
        <end position="371"/>
    </location>
</feature>
<feature type="region of interest" description="Disordered" evidence="1">
    <location>
        <begin position="120"/>
        <end position="166"/>
    </location>
</feature>
<gene>
    <name evidence="3" type="ORF">H0H81_000337</name>
</gene>
<dbReference type="EMBL" id="JABCKI010000052">
    <property type="protein sequence ID" value="KAG5653448.1"/>
    <property type="molecule type" value="Genomic_DNA"/>
</dbReference>
<feature type="domain" description="BRCT" evidence="2">
    <location>
        <begin position="12"/>
        <end position="100"/>
    </location>
</feature>
<dbReference type="PROSITE" id="PS50172">
    <property type="entry name" value="BRCT"/>
    <property type="match status" value="2"/>
</dbReference>
<dbReference type="InterPro" id="IPR001357">
    <property type="entry name" value="BRCT_dom"/>
</dbReference>
<comment type="caution">
    <text evidence="3">The sequence shown here is derived from an EMBL/GenBank/DDBJ whole genome shotgun (WGS) entry which is preliminary data.</text>
</comment>
<proteinExistence type="predicted"/>
<feature type="domain" description="BRCT" evidence="2">
    <location>
        <begin position="209"/>
        <end position="280"/>
    </location>
</feature>
<feature type="compositionally biased region" description="Polar residues" evidence="1">
    <location>
        <begin position="347"/>
        <end position="371"/>
    </location>
</feature>
<accession>A0A9P7GRW0</accession>
<reference evidence="3" key="2">
    <citation type="submission" date="2021-10" db="EMBL/GenBank/DDBJ databases">
        <title>Phylogenomics reveals ancestral predisposition of the termite-cultivated fungus Termitomyces towards a domesticated lifestyle.</title>
        <authorList>
            <person name="Auxier B."/>
            <person name="Grum-Grzhimaylo A."/>
            <person name="Cardenas M.E."/>
            <person name="Lodge J.D."/>
            <person name="Laessoe T."/>
            <person name="Pedersen O."/>
            <person name="Smith M.E."/>
            <person name="Kuyper T.W."/>
            <person name="Franco-Molano E.A."/>
            <person name="Baroni T.J."/>
            <person name="Aanen D.K."/>
        </authorList>
    </citation>
    <scope>NUCLEOTIDE SEQUENCE</scope>
    <source>
        <strain evidence="3">D49</strain>
    </source>
</reference>
<feature type="compositionally biased region" description="Low complexity" evidence="1">
    <location>
        <begin position="142"/>
        <end position="153"/>
    </location>
</feature>
<dbReference type="SUPFAM" id="SSF52113">
    <property type="entry name" value="BRCT domain"/>
    <property type="match status" value="1"/>
</dbReference>
<sequence length="371" mass="40900">MDDLPPSQPSDPVPQIFSEWTVFVEAGGIIGRPKLIRNLKRAGASICSDPREARVILVDSTSTQGRLFIRDWGKDENKAVVEHTWVSKSIEAGHALDADEQWGGCLTFDDGRPILRDESQGTINQSVSLPTPSMTPVASEKQSSVPQVTVPVPLENPPRSTSPTELAYPPATQVPISTPTPTPTPLLSSIFKEEDGRQVLFFVQVDIKDRRKLIYAIRKNGGIIHPNHTNADYAILSSQSSTFKTLLSTTVAAGTPALSTRFIHDCVEQKEFLDPAAYEFDSPAPSRKARGKRKRAPSVDEYEDEEEVTKAEITRPGRNCRPTEKRRALNSREESSSPMKSPVKGWNTMSQSQNSPIPQPTMQSFSSYVSS</sequence>
<dbReference type="InterPro" id="IPR036420">
    <property type="entry name" value="BRCT_dom_sf"/>
</dbReference>
<name>A0A9P7GRW0_9AGAR</name>
<dbReference type="OrthoDB" id="426865at2759"/>
<dbReference type="Proteomes" id="UP000717328">
    <property type="component" value="Unassembled WGS sequence"/>
</dbReference>
<evidence type="ECO:0000313" key="3">
    <source>
        <dbReference type="EMBL" id="KAG5653448.1"/>
    </source>
</evidence>
<dbReference type="Gene3D" id="3.40.50.10190">
    <property type="entry name" value="BRCT domain"/>
    <property type="match status" value="1"/>
</dbReference>
<evidence type="ECO:0000256" key="1">
    <source>
        <dbReference type="SAM" id="MobiDB-lite"/>
    </source>
</evidence>
<feature type="compositionally biased region" description="Polar residues" evidence="1">
    <location>
        <begin position="120"/>
        <end position="136"/>
    </location>
</feature>
<evidence type="ECO:0000259" key="2">
    <source>
        <dbReference type="PROSITE" id="PS50172"/>
    </source>
</evidence>
<keyword evidence="4" id="KW-1185">Reference proteome</keyword>
<dbReference type="Pfam" id="PF16589">
    <property type="entry name" value="BRCT_2"/>
    <property type="match status" value="1"/>
</dbReference>
<protein>
    <recommendedName>
        <fullName evidence="2">BRCT domain-containing protein</fullName>
    </recommendedName>
</protein>
<reference evidence="3" key="1">
    <citation type="submission" date="2021-02" db="EMBL/GenBank/DDBJ databases">
        <authorList>
            <person name="Nieuwenhuis M."/>
            <person name="Van De Peppel L.J.J."/>
        </authorList>
    </citation>
    <scope>NUCLEOTIDE SEQUENCE</scope>
    <source>
        <strain evidence="3">D49</strain>
    </source>
</reference>
<organism evidence="3 4">
    <name type="scientific">Sphagnurus paluster</name>
    <dbReference type="NCBI Taxonomy" id="117069"/>
    <lineage>
        <taxon>Eukaryota</taxon>
        <taxon>Fungi</taxon>
        <taxon>Dikarya</taxon>
        <taxon>Basidiomycota</taxon>
        <taxon>Agaricomycotina</taxon>
        <taxon>Agaricomycetes</taxon>
        <taxon>Agaricomycetidae</taxon>
        <taxon>Agaricales</taxon>
        <taxon>Tricholomatineae</taxon>
        <taxon>Lyophyllaceae</taxon>
        <taxon>Sphagnurus</taxon>
    </lineage>
</organism>
<dbReference type="AlphaFoldDB" id="A0A9P7GRW0"/>
<feature type="compositionally biased region" description="Basic and acidic residues" evidence="1">
    <location>
        <begin position="308"/>
        <end position="335"/>
    </location>
</feature>
<feature type="compositionally biased region" description="Basic residues" evidence="1">
    <location>
        <begin position="287"/>
        <end position="296"/>
    </location>
</feature>
<evidence type="ECO:0000313" key="4">
    <source>
        <dbReference type="Proteomes" id="UP000717328"/>
    </source>
</evidence>